<evidence type="ECO:0000313" key="2">
    <source>
        <dbReference type="EMBL" id="PPJ35583.1"/>
    </source>
</evidence>
<evidence type="ECO:0000256" key="1">
    <source>
        <dbReference type="SAM" id="MobiDB-lite"/>
    </source>
</evidence>
<protein>
    <submittedName>
        <fullName evidence="2">Uncharacterized protein</fullName>
    </submittedName>
</protein>
<feature type="region of interest" description="Disordered" evidence="1">
    <location>
        <begin position="51"/>
        <end position="85"/>
    </location>
</feature>
<sequence>MAFEVSAEGCGVHGRRGTAGTQVAALEFGQAAAGESTKDGAVHGFSSEVKPGCAQPAAPRNPTPATPRRWIGGEFRPTGSEPGTIRFANSDTDYLRMASPLTSSLPGRTRTSLFW</sequence>
<reference evidence="2 3" key="1">
    <citation type="submission" date="2018-02" db="EMBL/GenBank/DDBJ databases">
        <title>8 Nocardia nova and 1 Nocardia cyriacigeorgica strain used for evolution to TMP-SMX.</title>
        <authorList>
            <person name="Mehta H."/>
            <person name="Weng J."/>
            <person name="Shamoo Y."/>
        </authorList>
    </citation>
    <scope>NUCLEOTIDE SEQUENCE [LARGE SCALE GENOMIC DNA]</scope>
    <source>
        <strain evidence="2 3">MDA3139</strain>
    </source>
</reference>
<proteinExistence type="predicted"/>
<name>A0A2S6AK42_9NOCA</name>
<evidence type="ECO:0000313" key="3">
    <source>
        <dbReference type="Proteomes" id="UP000239874"/>
    </source>
</evidence>
<comment type="caution">
    <text evidence="2">The sequence shown here is derived from an EMBL/GenBank/DDBJ whole genome shotgun (WGS) entry which is preliminary data.</text>
</comment>
<accession>A0A2S6AK42</accession>
<gene>
    <name evidence="2" type="ORF">C5E45_25165</name>
</gene>
<dbReference type="EMBL" id="PSZC01000020">
    <property type="protein sequence ID" value="PPJ35583.1"/>
    <property type="molecule type" value="Genomic_DNA"/>
</dbReference>
<dbReference type="Proteomes" id="UP000239874">
    <property type="component" value="Unassembled WGS sequence"/>
</dbReference>
<organism evidence="2 3">
    <name type="scientific">Nocardia nova</name>
    <dbReference type="NCBI Taxonomy" id="37330"/>
    <lineage>
        <taxon>Bacteria</taxon>
        <taxon>Bacillati</taxon>
        <taxon>Actinomycetota</taxon>
        <taxon>Actinomycetes</taxon>
        <taxon>Mycobacteriales</taxon>
        <taxon>Nocardiaceae</taxon>
        <taxon>Nocardia</taxon>
    </lineage>
</organism>
<dbReference type="AlphaFoldDB" id="A0A2S6AK42"/>